<name>A0ABU5F089_9BACT</name>
<evidence type="ECO:0000313" key="2">
    <source>
        <dbReference type="Proteomes" id="UP001272242"/>
    </source>
</evidence>
<gene>
    <name evidence="1" type="ORF">R5W23_002222</name>
</gene>
<organism evidence="1 2">
    <name type="scientific">Gemmata algarum</name>
    <dbReference type="NCBI Taxonomy" id="2975278"/>
    <lineage>
        <taxon>Bacteria</taxon>
        <taxon>Pseudomonadati</taxon>
        <taxon>Planctomycetota</taxon>
        <taxon>Planctomycetia</taxon>
        <taxon>Gemmatales</taxon>
        <taxon>Gemmataceae</taxon>
        <taxon>Gemmata</taxon>
    </lineage>
</organism>
<keyword evidence="2" id="KW-1185">Reference proteome</keyword>
<comment type="caution">
    <text evidence="1">The sequence shown here is derived from an EMBL/GenBank/DDBJ whole genome shotgun (WGS) entry which is preliminary data.</text>
</comment>
<dbReference type="Proteomes" id="UP001272242">
    <property type="component" value="Unassembled WGS sequence"/>
</dbReference>
<sequence>MLAWVGVGAPTLSPGVIAEAMSDRGGAVTRTVRVFHPASGEIPPPVFKRIEAESPTIQAVVNDRPGPDDRAALESSLYTQNVLAIDVTATIPAGATALETTSHLVFDYAGREVKVPLRVQLTGRAEFSPDVSQVLFAGGTASALVGQWRAVTLPSRRPAGAIRVTGLPEWLGASASSADGGGTSVVLTVTSPPPQDASATVAITAGNGPAPAGTVQVLVFTQPPER</sequence>
<reference evidence="2" key="1">
    <citation type="journal article" date="2023" name="Mar. Drugs">
        <title>Gemmata algarum, a Novel Planctomycete Isolated from an Algal Mat, Displays Antimicrobial Activity.</title>
        <authorList>
            <person name="Kumar G."/>
            <person name="Kallscheuer N."/>
            <person name="Kashif M."/>
            <person name="Ahamad S."/>
            <person name="Jagadeeshwari U."/>
            <person name="Pannikurungottu S."/>
            <person name="Haufschild T."/>
            <person name="Kabuu M."/>
            <person name="Sasikala C."/>
            <person name="Jogler C."/>
            <person name="Ramana C."/>
        </authorList>
    </citation>
    <scope>NUCLEOTIDE SEQUENCE [LARGE SCALE GENOMIC DNA]</scope>
    <source>
        <strain evidence="2">JC673</strain>
    </source>
</reference>
<dbReference type="RefSeq" id="WP_320687459.1">
    <property type="nucleotide sequence ID" value="NZ_JAXBLV010000187.1"/>
</dbReference>
<accession>A0ABU5F089</accession>
<proteinExistence type="predicted"/>
<dbReference type="EMBL" id="JAXBLV010000187">
    <property type="protein sequence ID" value="MDY3560973.1"/>
    <property type="molecule type" value="Genomic_DNA"/>
</dbReference>
<protein>
    <submittedName>
        <fullName evidence="1">Uncharacterized protein</fullName>
    </submittedName>
</protein>
<evidence type="ECO:0000313" key="1">
    <source>
        <dbReference type="EMBL" id="MDY3560973.1"/>
    </source>
</evidence>